<dbReference type="InterPro" id="IPR049941">
    <property type="entry name" value="LPLAT_7/PORCN-like"/>
</dbReference>
<dbReference type="GO" id="GO:0030258">
    <property type="term" value="P:lipid modification"/>
    <property type="evidence" value="ECO:0007669"/>
    <property type="project" value="TreeGrafter"/>
</dbReference>
<dbReference type="OMA" id="WHGTRPG"/>
<feature type="transmembrane region" description="Helical" evidence="7">
    <location>
        <begin position="484"/>
        <end position="504"/>
    </location>
</feature>
<dbReference type="InterPro" id="IPR004299">
    <property type="entry name" value="MBOAT_fam"/>
</dbReference>
<feature type="transmembrane region" description="Helical" evidence="7">
    <location>
        <begin position="408"/>
        <end position="427"/>
    </location>
</feature>
<dbReference type="GO" id="GO:0016746">
    <property type="term" value="F:acyltransferase activity"/>
    <property type="evidence" value="ECO:0007669"/>
    <property type="project" value="UniProtKB-KW"/>
</dbReference>
<sequence length="517" mass="58156">MEWVANATDALMAPLPAVPDDVYATAMYVSEQWGVAIAYLDKVDVTPAALAGGIAKLSEQSGVSDAELRLLACLLAAYPIGAAWRACKPPALKHLISVALGWWMMQFVIGYQWVHCLIPCLLAYACMAIVGPGARHLVFAIALGYLAGGHIYRMYTDYLGWTLDWTMQMMIITQKLSAFGYNYYDGSNPKASELQKSRAFSKLPGLVPFLSYILFPANVTIGPFFEFSDYMTVVEEGSTGMKKGAPAPPSPLLPSMWRLLQGILFMIIHNGVMMYLPTWAMVTSPQYMSRSNGNIVLRYAKVWVSLLGYRFKYYFGWKIAEGAAVMSGLGYNGAVQTESGQVTHLWNRIDTVDVLGFETAQSLRDAASTWNKMTNNWLKDYVYVRTPEPFNLYMTYFTSAFWHGFYPGYYMFFLSVAFATQVHRNFRRSMRGYFVRPKDDPNAKLIKAVYDLFGAITTSLTVNYFILSFVALAWDYSIQAFDSLYWYGHILLAVLFVVFGLGLVRPPKKTPVEKKSQ</sequence>
<evidence type="ECO:0000256" key="3">
    <source>
        <dbReference type="ARBA" id="ARBA00022692"/>
    </source>
</evidence>
<comment type="subcellular location">
    <subcellularLocation>
        <location evidence="1">Membrane</location>
        <topology evidence="1">Multi-pass membrane protein</topology>
    </subcellularLocation>
</comment>
<feature type="transmembrane region" description="Helical" evidence="7">
    <location>
        <begin position="259"/>
        <end position="282"/>
    </location>
</feature>
<dbReference type="PANTHER" id="PTHR13906">
    <property type="entry name" value="PORCUPINE"/>
    <property type="match status" value="1"/>
</dbReference>
<evidence type="ECO:0000256" key="1">
    <source>
        <dbReference type="ARBA" id="ARBA00004141"/>
    </source>
</evidence>
<gene>
    <name evidence="8" type="ORF">FVE85_0199</name>
</gene>
<reference evidence="9" key="1">
    <citation type="journal article" date="2019" name="Nat. Commun.">
        <title>Expansion of phycobilisome linker gene families in mesophilic red algae.</title>
        <authorList>
            <person name="Lee J."/>
            <person name="Kim D."/>
            <person name="Bhattacharya D."/>
            <person name="Yoon H.S."/>
        </authorList>
    </citation>
    <scope>NUCLEOTIDE SEQUENCE [LARGE SCALE GENOMIC DNA]</scope>
    <source>
        <strain evidence="9">CCMP 1328</strain>
    </source>
</reference>
<evidence type="ECO:0000256" key="7">
    <source>
        <dbReference type="SAM" id="Phobius"/>
    </source>
</evidence>
<keyword evidence="4 7" id="KW-1133">Transmembrane helix</keyword>
<name>A0A5J4YZN4_PORPP</name>
<keyword evidence="9" id="KW-1185">Reference proteome</keyword>
<proteinExistence type="predicted"/>
<dbReference type="OrthoDB" id="286734at2759"/>
<dbReference type="GO" id="GO:0016020">
    <property type="term" value="C:membrane"/>
    <property type="evidence" value="ECO:0007669"/>
    <property type="project" value="UniProtKB-SubCell"/>
</dbReference>
<comment type="caution">
    <text evidence="8">The sequence shown here is derived from an EMBL/GenBank/DDBJ whole genome shotgun (WGS) entry which is preliminary data.</text>
</comment>
<dbReference type="AlphaFoldDB" id="A0A5J4YZN4"/>
<evidence type="ECO:0000313" key="8">
    <source>
        <dbReference type="EMBL" id="KAA8496470.1"/>
    </source>
</evidence>
<feature type="transmembrane region" description="Helical" evidence="7">
    <location>
        <begin position="205"/>
        <end position="225"/>
    </location>
</feature>
<dbReference type="Proteomes" id="UP000324585">
    <property type="component" value="Unassembled WGS sequence"/>
</dbReference>
<dbReference type="PANTHER" id="PTHR13906:SF4">
    <property type="entry name" value="LYSOPHOSPHOLIPID ACYLTRANSFERASE 6"/>
    <property type="match status" value="1"/>
</dbReference>
<organism evidence="8 9">
    <name type="scientific">Porphyridium purpureum</name>
    <name type="common">Red alga</name>
    <name type="synonym">Porphyridium cruentum</name>
    <dbReference type="NCBI Taxonomy" id="35688"/>
    <lineage>
        <taxon>Eukaryota</taxon>
        <taxon>Rhodophyta</taxon>
        <taxon>Bangiophyceae</taxon>
        <taxon>Porphyridiales</taxon>
        <taxon>Porphyridiaceae</taxon>
        <taxon>Porphyridium</taxon>
    </lineage>
</organism>
<dbReference type="SUPFAM" id="SSF55486">
    <property type="entry name" value="Metalloproteases ('zincins'), catalytic domain"/>
    <property type="match status" value="1"/>
</dbReference>
<keyword evidence="6 8" id="KW-0012">Acyltransferase</keyword>
<accession>A0A5J4YZN4</accession>
<evidence type="ECO:0000256" key="4">
    <source>
        <dbReference type="ARBA" id="ARBA00022989"/>
    </source>
</evidence>
<dbReference type="EMBL" id="VRMN01000002">
    <property type="protein sequence ID" value="KAA8496470.1"/>
    <property type="molecule type" value="Genomic_DNA"/>
</dbReference>
<keyword evidence="2 8" id="KW-0808">Transferase</keyword>
<feature type="transmembrane region" description="Helical" evidence="7">
    <location>
        <begin position="448"/>
        <end position="472"/>
    </location>
</feature>
<evidence type="ECO:0000313" key="9">
    <source>
        <dbReference type="Proteomes" id="UP000324585"/>
    </source>
</evidence>
<evidence type="ECO:0000256" key="2">
    <source>
        <dbReference type="ARBA" id="ARBA00022679"/>
    </source>
</evidence>
<evidence type="ECO:0000256" key="6">
    <source>
        <dbReference type="ARBA" id="ARBA00023315"/>
    </source>
</evidence>
<evidence type="ECO:0000256" key="5">
    <source>
        <dbReference type="ARBA" id="ARBA00023136"/>
    </source>
</evidence>
<dbReference type="Pfam" id="PF03062">
    <property type="entry name" value="MBOAT"/>
    <property type="match status" value="1"/>
</dbReference>
<keyword evidence="5 7" id="KW-0472">Membrane</keyword>
<keyword evidence="3 7" id="KW-0812">Transmembrane</keyword>
<protein>
    <submittedName>
        <fullName evidence="8">Lysophospholipid acyltransferase</fullName>
    </submittedName>
</protein>